<dbReference type="EMBL" id="MEVT01000022">
    <property type="protein sequence ID" value="OGC62232.1"/>
    <property type="molecule type" value="Genomic_DNA"/>
</dbReference>
<dbReference type="GO" id="GO:0002181">
    <property type="term" value="P:cytoplasmic translation"/>
    <property type="evidence" value="ECO:0007669"/>
    <property type="project" value="TreeGrafter"/>
</dbReference>
<dbReference type="InterPro" id="IPR014726">
    <property type="entry name" value="Ribosomal_uL2_dom3"/>
</dbReference>
<dbReference type="Pfam" id="PF00181">
    <property type="entry name" value="Ribosomal_L2_N"/>
    <property type="match status" value="1"/>
</dbReference>
<dbReference type="PANTHER" id="PTHR13691:SF5">
    <property type="entry name" value="LARGE RIBOSOMAL SUBUNIT PROTEIN UL2M"/>
    <property type="match status" value="1"/>
</dbReference>
<evidence type="ECO:0000256" key="3">
    <source>
        <dbReference type="ARBA" id="ARBA00023274"/>
    </source>
</evidence>
<dbReference type="SUPFAM" id="SSF50104">
    <property type="entry name" value="Translation proteins SH3-like domain"/>
    <property type="match status" value="1"/>
</dbReference>
<dbReference type="GO" id="GO:0003723">
    <property type="term" value="F:RNA binding"/>
    <property type="evidence" value="ECO:0007669"/>
    <property type="project" value="InterPro"/>
</dbReference>
<organism evidence="7 8">
    <name type="scientific">candidate division WWE3 bacterium RIFOXYA2_FULL_46_9</name>
    <dbReference type="NCBI Taxonomy" id="1802636"/>
    <lineage>
        <taxon>Bacteria</taxon>
        <taxon>Katanobacteria</taxon>
    </lineage>
</organism>
<dbReference type="GO" id="GO:0015934">
    <property type="term" value="C:large ribosomal subunit"/>
    <property type="evidence" value="ECO:0007669"/>
    <property type="project" value="InterPro"/>
</dbReference>
<dbReference type="InterPro" id="IPR012340">
    <property type="entry name" value="NA-bd_OB-fold"/>
</dbReference>
<dbReference type="AlphaFoldDB" id="A0A1F4VYJ2"/>
<dbReference type="Proteomes" id="UP000176614">
    <property type="component" value="Unassembled WGS sequence"/>
</dbReference>
<name>A0A1F4VYJ2_UNCKA</name>
<reference evidence="7 8" key="1">
    <citation type="journal article" date="2016" name="Nat. Commun.">
        <title>Thousands of microbial genomes shed light on interconnected biogeochemical processes in an aquifer system.</title>
        <authorList>
            <person name="Anantharaman K."/>
            <person name="Brown C.T."/>
            <person name="Hug L.A."/>
            <person name="Sharon I."/>
            <person name="Castelle C.J."/>
            <person name="Probst A.J."/>
            <person name="Thomas B.C."/>
            <person name="Singh A."/>
            <person name="Wilkins M.J."/>
            <person name="Karaoz U."/>
            <person name="Brodie E.L."/>
            <person name="Williams K.H."/>
            <person name="Hubbard S.S."/>
            <person name="Banfield J.F."/>
        </authorList>
    </citation>
    <scope>NUCLEOTIDE SEQUENCE [LARGE SCALE GENOMIC DNA]</scope>
</reference>
<dbReference type="NCBIfam" id="TIGR01171">
    <property type="entry name" value="rplB_bact"/>
    <property type="match status" value="1"/>
</dbReference>
<comment type="caution">
    <text evidence="7">The sequence shown here is derived from an EMBL/GenBank/DDBJ whole genome shotgun (WGS) entry which is preliminary data.</text>
</comment>
<keyword evidence="2 7" id="KW-0689">Ribosomal protein</keyword>
<dbReference type="FunFam" id="2.30.30.30:FF:000001">
    <property type="entry name" value="50S ribosomal protein L2"/>
    <property type="match status" value="1"/>
</dbReference>
<dbReference type="GO" id="GO:0016740">
    <property type="term" value="F:transferase activity"/>
    <property type="evidence" value="ECO:0007669"/>
    <property type="project" value="InterPro"/>
</dbReference>
<comment type="similarity">
    <text evidence="1">Belongs to the universal ribosomal protein uL2 family.</text>
</comment>
<keyword evidence="3" id="KW-0687">Ribonucleoprotein</keyword>
<dbReference type="PIRSF" id="PIRSF002158">
    <property type="entry name" value="Ribosomal_L2"/>
    <property type="match status" value="1"/>
</dbReference>
<dbReference type="InterPro" id="IPR022669">
    <property type="entry name" value="Ribosomal_uL2_C"/>
</dbReference>
<evidence type="ECO:0000259" key="6">
    <source>
        <dbReference type="SMART" id="SM01383"/>
    </source>
</evidence>
<feature type="domain" description="Large ribosomal subunit protein uL2 RNA-binding" evidence="6">
    <location>
        <begin position="40"/>
        <end position="115"/>
    </location>
</feature>
<evidence type="ECO:0000313" key="8">
    <source>
        <dbReference type="Proteomes" id="UP000176614"/>
    </source>
</evidence>
<dbReference type="Gene3D" id="2.30.30.30">
    <property type="match status" value="1"/>
</dbReference>
<accession>A0A1F4VYJ2</accession>
<dbReference type="Gene3D" id="4.10.950.10">
    <property type="entry name" value="Ribosomal protein L2, domain 3"/>
    <property type="match status" value="1"/>
</dbReference>
<dbReference type="InterPro" id="IPR008991">
    <property type="entry name" value="Translation_prot_SH3-like_sf"/>
</dbReference>
<proteinExistence type="inferred from homology"/>
<feature type="domain" description="Large ribosomal subunit protein uL2 C-terminal" evidence="5">
    <location>
        <begin position="121"/>
        <end position="252"/>
    </location>
</feature>
<dbReference type="SMART" id="SM01382">
    <property type="entry name" value="Ribosomal_L2_C"/>
    <property type="match status" value="1"/>
</dbReference>
<sequence length="275" mass="30504">MIKTYKPTSSGQRKRRTLVYSVDKVRPLKSKTRAIVGTAGRNNGTVSVRHKERGARRLYRQVDFKREKFNIPARVSTIEYDPNRGPNIALLVYADGEKRYILAPEGLEKDMVVVSGTEVEPKVGNTLPLSKIPLGMPIHNIELNPGAGAKIVRGAGNSAQVLSKEAGVVLVRLPSKEVKKIKEGCLATIGTLGNPDLRNIRLGKAGRKRHIGVRPAVRGVAMANPKKDHPHAGKYSKTGIGMKSPKSPWGWITRGVRSRKRKYTDYTIVKRRYEK</sequence>
<dbReference type="InterPro" id="IPR022666">
    <property type="entry name" value="Ribosomal_uL2_RNA-bd_dom"/>
</dbReference>
<dbReference type="InterPro" id="IPR014722">
    <property type="entry name" value="Rib_uL2_dom2"/>
</dbReference>
<evidence type="ECO:0000256" key="2">
    <source>
        <dbReference type="ARBA" id="ARBA00022980"/>
    </source>
</evidence>
<dbReference type="GO" id="GO:0003735">
    <property type="term" value="F:structural constituent of ribosome"/>
    <property type="evidence" value="ECO:0007669"/>
    <property type="project" value="InterPro"/>
</dbReference>
<evidence type="ECO:0000256" key="4">
    <source>
        <dbReference type="ARBA" id="ARBA00035459"/>
    </source>
</evidence>
<evidence type="ECO:0000313" key="7">
    <source>
        <dbReference type="EMBL" id="OGC62232.1"/>
    </source>
</evidence>
<gene>
    <name evidence="7" type="ORF">A2264_03015</name>
</gene>
<evidence type="ECO:0000259" key="5">
    <source>
        <dbReference type="SMART" id="SM01382"/>
    </source>
</evidence>
<evidence type="ECO:0000256" key="1">
    <source>
        <dbReference type="ARBA" id="ARBA00005636"/>
    </source>
</evidence>
<dbReference type="Gene3D" id="2.40.50.140">
    <property type="entry name" value="Nucleic acid-binding proteins"/>
    <property type="match status" value="1"/>
</dbReference>
<dbReference type="Pfam" id="PF03947">
    <property type="entry name" value="Ribosomal_L2_C"/>
    <property type="match status" value="1"/>
</dbReference>
<protein>
    <recommendedName>
        <fullName evidence="4">50S ribosomal protein L2</fullName>
    </recommendedName>
</protein>
<dbReference type="InterPro" id="IPR005880">
    <property type="entry name" value="Ribosomal_uL2_bac/org-type"/>
</dbReference>
<dbReference type="InterPro" id="IPR002171">
    <property type="entry name" value="Ribosomal_uL2"/>
</dbReference>
<dbReference type="PANTHER" id="PTHR13691">
    <property type="entry name" value="RIBOSOMAL PROTEIN L2"/>
    <property type="match status" value="1"/>
</dbReference>
<dbReference type="SUPFAM" id="SSF50249">
    <property type="entry name" value="Nucleic acid-binding proteins"/>
    <property type="match status" value="1"/>
</dbReference>
<dbReference type="SMART" id="SM01383">
    <property type="entry name" value="Ribosomal_L2"/>
    <property type="match status" value="1"/>
</dbReference>